<evidence type="ECO:0000313" key="3">
    <source>
        <dbReference type="EMBL" id="GAA2610384.1"/>
    </source>
</evidence>
<protein>
    <submittedName>
        <fullName evidence="3">DUF5819 family protein</fullName>
    </submittedName>
</protein>
<feature type="compositionally biased region" description="Basic and acidic residues" evidence="1">
    <location>
        <begin position="71"/>
        <end position="83"/>
    </location>
</feature>
<organism evidence="3 4">
    <name type="scientific">Streptomyces axinellae</name>
    <dbReference type="NCBI Taxonomy" id="552788"/>
    <lineage>
        <taxon>Bacteria</taxon>
        <taxon>Bacillati</taxon>
        <taxon>Actinomycetota</taxon>
        <taxon>Actinomycetes</taxon>
        <taxon>Kitasatosporales</taxon>
        <taxon>Streptomycetaceae</taxon>
        <taxon>Streptomyces</taxon>
    </lineage>
</organism>
<comment type="caution">
    <text evidence="3">The sequence shown here is derived from an EMBL/GenBank/DDBJ whole genome shotgun (WGS) entry which is preliminary data.</text>
</comment>
<feature type="compositionally biased region" description="Low complexity" evidence="1">
    <location>
        <begin position="9"/>
        <end position="31"/>
    </location>
</feature>
<keyword evidence="4" id="KW-1185">Reference proteome</keyword>
<evidence type="ECO:0000256" key="2">
    <source>
        <dbReference type="SAM" id="Phobius"/>
    </source>
</evidence>
<feature type="transmembrane region" description="Helical" evidence="2">
    <location>
        <begin position="185"/>
        <end position="207"/>
    </location>
</feature>
<sequence>MEPAAHQVPGAADGGANPPGGAQADGADGVDGTSGADRPRAKYGADESGAPGEHGEPGEAEGPVGTTSPEEADRPEGVNRPEEPTGSGEGAGTTPHRDTEFHGRGTATAADRSPKASEGIAGAPAVDAGASAVGTGTPAVDAGASQGGTEAPVADGARPPGGHGAGLPEGEEAAGIAALSLPSRIFVAIAVAIVTVGIAFHVAMVFFQTAPDNTISKQHADVIDSYVYPEFERNWKLFAPNPLQQNIAVHARATVAKDSGDTETTGWVNLSAMDGEAIRGNPAPSHTQQNELRRGWEFYADNHDEKGRPIGLRGQLSEDYLKRIVMRRFGPELNGGSVERIQVRSAVTPVAPPPWSQERVDIKTQYALQPWWQVSSADLPGGGR</sequence>
<keyword evidence="2" id="KW-0812">Transmembrane</keyword>
<feature type="compositionally biased region" description="Low complexity" evidence="1">
    <location>
        <begin position="119"/>
        <end position="134"/>
    </location>
</feature>
<dbReference type="Pfam" id="PF19136">
    <property type="entry name" value="DUF5819"/>
    <property type="match status" value="1"/>
</dbReference>
<name>A0ABN3Q075_9ACTN</name>
<dbReference type="Proteomes" id="UP001501447">
    <property type="component" value="Unassembled WGS sequence"/>
</dbReference>
<accession>A0ABN3Q075</accession>
<keyword evidence="2" id="KW-1133">Transmembrane helix</keyword>
<dbReference type="EMBL" id="BAAARJ010000007">
    <property type="protein sequence ID" value="GAA2610384.1"/>
    <property type="molecule type" value="Genomic_DNA"/>
</dbReference>
<gene>
    <name evidence="3" type="ORF">GCM10009863_24950</name>
</gene>
<proteinExistence type="predicted"/>
<reference evidence="3 4" key="1">
    <citation type="journal article" date="2019" name="Int. J. Syst. Evol. Microbiol.">
        <title>The Global Catalogue of Microorganisms (GCM) 10K type strain sequencing project: providing services to taxonomists for standard genome sequencing and annotation.</title>
        <authorList>
            <consortium name="The Broad Institute Genomics Platform"/>
            <consortium name="The Broad Institute Genome Sequencing Center for Infectious Disease"/>
            <person name="Wu L."/>
            <person name="Ma J."/>
        </authorList>
    </citation>
    <scope>NUCLEOTIDE SEQUENCE [LARGE SCALE GENOMIC DNA]</scope>
    <source>
        <strain evidence="3 4">JCM 16373</strain>
    </source>
</reference>
<evidence type="ECO:0000313" key="4">
    <source>
        <dbReference type="Proteomes" id="UP001501447"/>
    </source>
</evidence>
<keyword evidence="2" id="KW-0472">Membrane</keyword>
<dbReference type="InterPro" id="IPR043857">
    <property type="entry name" value="DUF5819"/>
</dbReference>
<feature type="region of interest" description="Disordered" evidence="1">
    <location>
        <begin position="1"/>
        <end position="169"/>
    </location>
</feature>
<evidence type="ECO:0000256" key="1">
    <source>
        <dbReference type="SAM" id="MobiDB-lite"/>
    </source>
</evidence>